<comment type="subcellular location">
    <subcellularLocation>
        <location evidence="1">Membrane</location>
        <topology evidence="1">Multi-pass membrane protein</topology>
    </subcellularLocation>
</comment>
<evidence type="ECO:0000256" key="2">
    <source>
        <dbReference type="ARBA" id="ARBA00022692"/>
    </source>
</evidence>
<accession>A0AAQ3PLU9</accession>
<name>A0AAQ3PLU9_PASNO</name>
<evidence type="ECO:0000313" key="6">
    <source>
        <dbReference type="EMBL" id="WVZ52895.1"/>
    </source>
</evidence>
<feature type="transmembrane region" description="Helical" evidence="5">
    <location>
        <begin position="254"/>
        <end position="273"/>
    </location>
</feature>
<evidence type="ECO:0008006" key="8">
    <source>
        <dbReference type="Google" id="ProtNLM"/>
    </source>
</evidence>
<feature type="transmembrane region" description="Helical" evidence="5">
    <location>
        <begin position="141"/>
        <end position="161"/>
    </location>
</feature>
<organism evidence="6 7">
    <name type="scientific">Paspalum notatum var. saurae</name>
    <dbReference type="NCBI Taxonomy" id="547442"/>
    <lineage>
        <taxon>Eukaryota</taxon>
        <taxon>Viridiplantae</taxon>
        <taxon>Streptophyta</taxon>
        <taxon>Embryophyta</taxon>
        <taxon>Tracheophyta</taxon>
        <taxon>Spermatophyta</taxon>
        <taxon>Magnoliopsida</taxon>
        <taxon>Liliopsida</taxon>
        <taxon>Poales</taxon>
        <taxon>Poaceae</taxon>
        <taxon>PACMAD clade</taxon>
        <taxon>Panicoideae</taxon>
        <taxon>Andropogonodae</taxon>
        <taxon>Paspaleae</taxon>
        <taxon>Paspalinae</taxon>
        <taxon>Paspalum</taxon>
    </lineage>
</organism>
<keyword evidence="7" id="KW-1185">Reference proteome</keyword>
<evidence type="ECO:0000313" key="7">
    <source>
        <dbReference type="Proteomes" id="UP001341281"/>
    </source>
</evidence>
<dbReference type="InterPro" id="IPR030184">
    <property type="entry name" value="WAT1-related"/>
</dbReference>
<feature type="transmembrane region" description="Helical" evidence="5">
    <location>
        <begin position="232"/>
        <end position="249"/>
    </location>
</feature>
<protein>
    <recommendedName>
        <fullName evidence="8">WAT1-related protein</fullName>
    </recommendedName>
</protein>
<feature type="transmembrane region" description="Helical" evidence="5">
    <location>
        <begin position="64"/>
        <end position="84"/>
    </location>
</feature>
<dbReference type="InterPro" id="IPR037185">
    <property type="entry name" value="EmrE-like"/>
</dbReference>
<dbReference type="PANTHER" id="PTHR31218">
    <property type="entry name" value="WAT1-RELATED PROTEIN"/>
    <property type="match status" value="1"/>
</dbReference>
<sequence length="282" mass="31733">MRTATTFITHRTVRYAVPTCLNYYGLWDTTSSYAVIFLNMIPLITFILSVVLRMERLPLGTVTGSQKIVGILLSIGGTMVISFYKGKALHLWGSILQHHNEPVPVANHHLRGTIFLLGSTFTFACWYPIQSMVNKTYPHRYWSSMATCFLGGLQTTLIGIILRRDRNTWKLGWNLQLLTIVYMRAFATAVRYNLESWVVAKRGPAYPPMFIPLITVFTAVLGSIFLGDIITVGRLAVSTSCFVLFIYLLAAKKFYVHIILGAATVITGLYVFLWGKSKECAE</sequence>
<evidence type="ECO:0000256" key="1">
    <source>
        <dbReference type="ARBA" id="ARBA00004141"/>
    </source>
</evidence>
<feature type="non-terminal residue" evidence="6">
    <location>
        <position position="1"/>
    </location>
</feature>
<evidence type="ECO:0000256" key="4">
    <source>
        <dbReference type="ARBA" id="ARBA00023136"/>
    </source>
</evidence>
<dbReference type="Proteomes" id="UP001341281">
    <property type="component" value="Chromosome 01"/>
</dbReference>
<reference evidence="6 7" key="1">
    <citation type="submission" date="2024-02" db="EMBL/GenBank/DDBJ databases">
        <title>High-quality chromosome-scale genome assembly of Pensacola bahiagrass (Paspalum notatum Flugge var. saurae).</title>
        <authorList>
            <person name="Vega J.M."/>
            <person name="Podio M."/>
            <person name="Orjuela J."/>
            <person name="Siena L.A."/>
            <person name="Pessino S.C."/>
            <person name="Combes M.C."/>
            <person name="Mariac C."/>
            <person name="Albertini E."/>
            <person name="Pupilli F."/>
            <person name="Ortiz J.P.A."/>
            <person name="Leblanc O."/>
        </authorList>
    </citation>
    <scope>NUCLEOTIDE SEQUENCE [LARGE SCALE GENOMIC DNA]</scope>
    <source>
        <strain evidence="6">R1</strain>
        <tissue evidence="6">Leaf</tissue>
    </source>
</reference>
<dbReference type="GO" id="GO:0022857">
    <property type="term" value="F:transmembrane transporter activity"/>
    <property type="evidence" value="ECO:0007669"/>
    <property type="project" value="InterPro"/>
</dbReference>
<dbReference type="AlphaFoldDB" id="A0AAQ3PLU9"/>
<gene>
    <name evidence="6" type="ORF">U9M48_003899</name>
</gene>
<keyword evidence="3 5" id="KW-1133">Transmembrane helix</keyword>
<dbReference type="SUPFAM" id="SSF103481">
    <property type="entry name" value="Multidrug resistance efflux transporter EmrE"/>
    <property type="match status" value="1"/>
</dbReference>
<proteinExistence type="predicted"/>
<evidence type="ECO:0000256" key="3">
    <source>
        <dbReference type="ARBA" id="ARBA00022989"/>
    </source>
</evidence>
<dbReference type="GO" id="GO:0016020">
    <property type="term" value="C:membrane"/>
    <property type="evidence" value="ECO:0007669"/>
    <property type="project" value="InterPro"/>
</dbReference>
<feature type="transmembrane region" description="Helical" evidence="5">
    <location>
        <begin position="206"/>
        <end position="226"/>
    </location>
</feature>
<feature type="transmembrane region" description="Helical" evidence="5">
    <location>
        <begin position="173"/>
        <end position="194"/>
    </location>
</feature>
<dbReference type="EMBL" id="CP144745">
    <property type="protein sequence ID" value="WVZ52895.1"/>
    <property type="molecule type" value="Genomic_DNA"/>
</dbReference>
<feature type="transmembrane region" description="Helical" evidence="5">
    <location>
        <begin position="110"/>
        <end position="129"/>
    </location>
</feature>
<feature type="transmembrane region" description="Helical" evidence="5">
    <location>
        <begin position="33"/>
        <end position="52"/>
    </location>
</feature>
<keyword evidence="4 5" id="KW-0472">Membrane</keyword>
<keyword evidence="2 5" id="KW-0812">Transmembrane</keyword>
<evidence type="ECO:0000256" key="5">
    <source>
        <dbReference type="SAM" id="Phobius"/>
    </source>
</evidence>